<feature type="transmembrane region" description="Helical" evidence="2">
    <location>
        <begin position="282"/>
        <end position="311"/>
    </location>
</feature>
<keyword evidence="2" id="KW-0472">Membrane</keyword>
<keyword evidence="2" id="KW-1133">Transmembrane helix</keyword>
<dbReference type="PROSITE" id="PS50228">
    <property type="entry name" value="SUEL_LECTIN"/>
    <property type="match status" value="1"/>
</dbReference>
<evidence type="ECO:0000313" key="4">
    <source>
        <dbReference type="EMBL" id="KAK2185844.1"/>
    </source>
</evidence>
<accession>A0AAD9P0K6</accession>
<feature type="region of interest" description="Disordered" evidence="1">
    <location>
        <begin position="372"/>
        <end position="394"/>
    </location>
</feature>
<dbReference type="InterPro" id="IPR043159">
    <property type="entry name" value="Lectin_gal-bd_sf"/>
</dbReference>
<dbReference type="AlphaFoldDB" id="A0AAD9P0K6"/>
<dbReference type="Proteomes" id="UP001209878">
    <property type="component" value="Unassembled WGS sequence"/>
</dbReference>
<organism evidence="4 5">
    <name type="scientific">Ridgeia piscesae</name>
    <name type="common">Tubeworm</name>
    <dbReference type="NCBI Taxonomy" id="27915"/>
    <lineage>
        <taxon>Eukaryota</taxon>
        <taxon>Metazoa</taxon>
        <taxon>Spiralia</taxon>
        <taxon>Lophotrochozoa</taxon>
        <taxon>Annelida</taxon>
        <taxon>Polychaeta</taxon>
        <taxon>Sedentaria</taxon>
        <taxon>Canalipalpata</taxon>
        <taxon>Sabellida</taxon>
        <taxon>Siboglinidae</taxon>
        <taxon>Ridgeia</taxon>
    </lineage>
</organism>
<evidence type="ECO:0000256" key="2">
    <source>
        <dbReference type="SAM" id="Phobius"/>
    </source>
</evidence>
<evidence type="ECO:0000256" key="1">
    <source>
        <dbReference type="SAM" id="MobiDB-lite"/>
    </source>
</evidence>
<dbReference type="EMBL" id="JAODUO010000221">
    <property type="protein sequence ID" value="KAK2185844.1"/>
    <property type="molecule type" value="Genomic_DNA"/>
</dbReference>
<evidence type="ECO:0000313" key="5">
    <source>
        <dbReference type="Proteomes" id="UP001209878"/>
    </source>
</evidence>
<dbReference type="CDD" id="cd22823">
    <property type="entry name" value="Gal_Rha_Lectin"/>
    <property type="match status" value="1"/>
</dbReference>
<gene>
    <name evidence="4" type="ORF">NP493_221g02025</name>
</gene>
<keyword evidence="2" id="KW-0812">Transmembrane</keyword>
<reference evidence="4" key="1">
    <citation type="journal article" date="2023" name="Mol. Biol. Evol.">
        <title>Third-Generation Sequencing Reveals the Adaptive Role of the Epigenome in Three Deep-Sea Polychaetes.</title>
        <authorList>
            <person name="Perez M."/>
            <person name="Aroh O."/>
            <person name="Sun Y."/>
            <person name="Lan Y."/>
            <person name="Juniper S.K."/>
            <person name="Young C.R."/>
            <person name="Angers B."/>
            <person name="Qian P.Y."/>
        </authorList>
    </citation>
    <scope>NUCLEOTIDE SEQUENCE</scope>
    <source>
        <strain evidence="4">R07B-5</strain>
    </source>
</reference>
<protein>
    <recommendedName>
        <fullName evidence="3">SUEL-type lectin domain-containing protein</fullName>
    </recommendedName>
</protein>
<dbReference type="PANTHER" id="PTHR46780">
    <property type="entry name" value="PROTEIN EVA-1"/>
    <property type="match status" value="1"/>
</dbReference>
<evidence type="ECO:0000259" key="3">
    <source>
        <dbReference type="PROSITE" id="PS50228"/>
    </source>
</evidence>
<dbReference type="Gene3D" id="2.60.120.740">
    <property type="match status" value="1"/>
</dbReference>
<dbReference type="GO" id="GO:0030246">
    <property type="term" value="F:carbohydrate binding"/>
    <property type="evidence" value="ECO:0007669"/>
    <property type="project" value="InterPro"/>
</dbReference>
<proteinExistence type="predicted"/>
<feature type="compositionally biased region" description="Low complexity" evidence="1">
    <location>
        <begin position="373"/>
        <end position="386"/>
    </location>
</feature>
<comment type="caution">
    <text evidence="4">The sequence shown here is derived from an EMBL/GenBank/DDBJ whole genome shotgun (WGS) entry which is preliminary data.</text>
</comment>
<name>A0AAD9P0K6_RIDPI</name>
<sequence>MDEFFNASCPAGRALLLQTALYGRMAPGRCVGIGYGHIGCSVNVLAYMHARCTARTHCAVYVTDPTLHKLNPCPRGLTAYLRAKYTCVQVAARSERDCRIHGVTRLSASLGYIPSNSGGRRCPWLVSVDSGQTVKLTTLALRSPSAAGKVAGKSLCRRIGRVREASGPAVDLDSCGGAGGETVVYTSTSNVVRVTLFPLDDVTEHPFLLKYQAVGCATLVAPPGVTIVSEGQLAVITCNYTLETWNLVCTGNVWRGERGNCSRGGGMRTRSKPVVDVGDESFPYGVLLVVAAGVTLGVVLGGLLLSLAAFYMRRDQRERCGDTEVVVPDENYQQRAYLRDGGTRTLLFTSRPYVADTQARVSSLPDQGVVYKQSQQKPAAAQSDSSLYKADSSLKSGHVYESPQFT</sequence>
<dbReference type="InterPro" id="IPR000922">
    <property type="entry name" value="Lectin_gal-bd_dom"/>
</dbReference>
<keyword evidence="5" id="KW-1185">Reference proteome</keyword>
<feature type="domain" description="SUEL-type lectin" evidence="3">
    <location>
        <begin position="1"/>
        <end position="88"/>
    </location>
</feature>